<organism evidence="1 3">
    <name type="scientific">Ectopseudomonas toyotomiensis</name>
    <dbReference type="NCBI Taxonomy" id="554344"/>
    <lineage>
        <taxon>Bacteria</taxon>
        <taxon>Pseudomonadati</taxon>
        <taxon>Pseudomonadota</taxon>
        <taxon>Gammaproteobacteria</taxon>
        <taxon>Pseudomonadales</taxon>
        <taxon>Pseudomonadaceae</taxon>
        <taxon>Ectopseudomonas</taxon>
    </lineage>
</organism>
<keyword evidence="3" id="KW-1185">Reference proteome</keyword>
<dbReference type="AlphaFoldDB" id="A0A1I5WZN2"/>
<dbReference type="Proteomes" id="UP000182025">
    <property type="component" value="Unassembled WGS sequence"/>
</dbReference>
<evidence type="ECO:0000313" key="3">
    <source>
        <dbReference type="Proteomes" id="UP000182025"/>
    </source>
</evidence>
<gene>
    <name evidence="1" type="ORF">SAMN05216177_109251</name>
    <name evidence="2" type="ORF">SAMN05216177_11525</name>
</gene>
<evidence type="ECO:0000313" key="2">
    <source>
        <dbReference type="EMBL" id="SFQ45847.1"/>
    </source>
</evidence>
<sequence>MIGAAPLASLPLAMFYAPSSEAPVQVGPNPETGELQITWPTLPDSVIVEPVGEQPQPGVPYSFPLGLAWRWRLRVRIDGVDLSHRLVGTVKVDREEGVAGLADFTLMLDGVFRREDWYGRPVTIDYISESLGGRLISRRFTGRITLPKLNPRSRLLICECSDALQQRVGAMEVAQIDALVGGLWSADIFDAVEGRSRWDYALERLSSRPASMDCSALGDIRITDWQRAETPHFRFGFDTTLDGSVKVELGDVSKMINVVEITFTVRFPRLHQLNRGYGWVHPGMAGFSGLQGFCSYRADTTELPDRDMIRAAVESSGQTMLGGSYTMLPPTGVYCNPPLPWINKFTDLVLAASFTAGRRWSQSVTETYTLRLVHQPGVATSGENVSRESFSFEVGRDRASEWESGVFSDGSSGHEDAREDERRLLAGACTLQQGRVKLWQASRTTTLMFETLTSMALGLDLIHTIELDDQGAFGIGKCRRLYDTFDLDSGMAATAIGVAIMDGGGGSSDLLVMPAHSTSPPISGGVTALSTQLGGRSNSPPFDEERDGFAGNYSMIDNNVGQEPYPRRFAITAPEIPETLRDEHKVSITAEYQVAIPADPLEL</sequence>
<accession>A0A1I5WZN2</accession>
<protein>
    <submittedName>
        <fullName evidence="1">Uncharacterized protein</fullName>
    </submittedName>
</protein>
<dbReference type="EMBL" id="FOXK01000015">
    <property type="protein sequence ID" value="SFQ45847.1"/>
    <property type="molecule type" value="Genomic_DNA"/>
</dbReference>
<reference evidence="3" key="2">
    <citation type="submission" date="2016-10" db="EMBL/GenBank/DDBJ databases">
        <authorList>
            <person name="Varghese N."/>
            <person name="Submissions S."/>
        </authorList>
    </citation>
    <scope>NUCLEOTIDE SEQUENCE [LARGE SCALE GENOMIC DNA]</scope>
    <source>
        <strain evidence="3">JCM 15604</strain>
    </source>
</reference>
<proteinExistence type="predicted"/>
<evidence type="ECO:0000313" key="1">
    <source>
        <dbReference type="EMBL" id="SFQ24947.1"/>
    </source>
</evidence>
<name>A0A1I5WZN2_9GAMM</name>
<dbReference type="RefSeq" id="WP_099481842.1">
    <property type="nucleotide sequence ID" value="NZ_FOXK01000009.1"/>
</dbReference>
<dbReference type="EMBL" id="FOXK01000009">
    <property type="protein sequence ID" value="SFQ24947.1"/>
    <property type="molecule type" value="Genomic_DNA"/>
</dbReference>
<reference evidence="1" key="1">
    <citation type="submission" date="2016-10" db="EMBL/GenBank/DDBJ databases">
        <authorList>
            <person name="de Groot N.N."/>
        </authorList>
    </citation>
    <scope>NUCLEOTIDE SEQUENCE [LARGE SCALE GENOMIC DNA]</scope>
    <source>
        <strain evidence="1">JCM 15604</strain>
    </source>
</reference>
<dbReference type="OrthoDB" id="6999807at2"/>